<dbReference type="PROSITE" id="PS51746">
    <property type="entry name" value="PPM_2"/>
    <property type="match status" value="1"/>
</dbReference>
<evidence type="ECO:0000259" key="6">
    <source>
        <dbReference type="PROSITE" id="PS51746"/>
    </source>
</evidence>
<dbReference type="CDD" id="cd00143">
    <property type="entry name" value="PP2Cc"/>
    <property type="match status" value="1"/>
</dbReference>
<dbReference type="CDD" id="cd14014">
    <property type="entry name" value="STKc_PknB_like"/>
    <property type="match status" value="1"/>
</dbReference>
<protein>
    <submittedName>
        <fullName evidence="7">Serine/threonine protein kinase</fullName>
    </submittedName>
</protein>
<dbReference type="InterPro" id="IPR001932">
    <property type="entry name" value="PPM-type_phosphatase-like_dom"/>
</dbReference>
<keyword evidence="2" id="KW-0547">Nucleotide-binding</keyword>
<keyword evidence="8" id="KW-1185">Reference proteome</keyword>
<dbReference type="Pfam" id="PF13672">
    <property type="entry name" value="PP2C_2"/>
    <property type="match status" value="1"/>
</dbReference>
<dbReference type="PANTHER" id="PTHR43289">
    <property type="entry name" value="MITOGEN-ACTIVATED PROTEIN KINASE KINASE KINASE 20-RELATED"/>
    <property type="match status" value="1"/>
</dbReference>
<evidence type="ECO:0000256" key="4">
    <source>
        <dbReference type="ARBA" id="ARBA00022840"/>
    </source>
</evidence>
<reference evidence="7 8" key="1">
    <citation type="submission" date="2023-03" db="EMBL/GenBank/DDBJ databases">
        <title>Description of Hydrogenimonas sp. ISO32.</title>
        <authorList>
            <person name="Mino S."/>
            <person name="Fukazawa S."/>
            <person name="Sawabe T."/>
        </authorList>
    </citation>
    <scope>NUCLEOTIDE SEQUENCE [LARGE SCALE GENOMIC DNA]</scope>
    <source>
        <strain evidence="7 8">ISO32</strain>
    </source>
</reference>
<evidence type="ECO:0000259" key="5">
    <source>
        <dbReference type="PROSITE" id="PS50011"/>
    </source>
</evidence>
<proteinExistence type="predicted"/>
<feature type="domain" description="PPM-type phosphatase" evidence="6">
    <location>
        <begin position="7"/>
        <end position="225"/>
    </location>
</feature>
<dbReference type="PROSITE" id="PS50011">
    <property type="entry name" value="PROTEIN_KINASE_DOM"/>
    <property type="match status" value="1"/>
</dbReference>
<dbReference type="EMBL" id="AP027370">
    <property type="protein sequence ID" value="BDY13672.1"/>
    <property type="molecule type" value="Genomic_DNA"/>
</dbReference>
<dbReference type="InterPro" id="IPR036457">
    <property type="entry name" value="PPM-type-like_dom_sf"/>
</dbReference>
<dbReference type="Pfam" id="PF00069">
    <property type="entry name" value="Pkinase"/>
    <property type="match status" value="1"/>
</dbReference>
<dbReference type="Gene3D" id="3.60.40.10">
    <property type="entry name" value="PPM-type phosphatase domain"/>
    <property type="match status" value="1"/>
</dbReference>
<dbReference type="InterPro" id="IPR011009">
    <property type="entry name" value="Kinase-like_dom_sf"/>
</dbReference>
<gene>
    <name evidence="7" type="ORF">HCR_19840</name>
</gene>
<evidence type="ECO:0000256" key="1">
    <source>
        <dbReference type="ARBA" id="ARBA00022679"/>
    </source>
</evidence>
<dbReference type="SMART" id="SM00220">
    <property type="entry name" value="S_TKc"/>
    <property type="match status" value="1"/>
</dbReference>
<feature type="domain" description="Protein kinase" evidence="5">
    <location>
        <begin position="189"/>
        <end position="504"/>
    </location>
</feature>
<name>A0ABN6WZF7_9BACT</name>
<dbReference type="GO" id="GO:0004674">
    <property type="term" value="F:protein serine/threonine kinase activity"/>
    <property type="evidence" value="ECO:0007669"/>
    <property type="project" value="UniProtKB-KW"/>
</dbReference>
<dbReference type="SUPFAM" id="SSF81606">
    <property type="entry name" value="PP2C-like"/>
    <property type="match status" value="1"/>
</dbReference>
<dbReference type="Proteomes" id="UP001321445">
    <property type="component" value="Chromosome"/>
</dbReference>
<evidence type="ECO:0000313" key="8">
    <source>
        <dbReference type="Proteomes" id="UP001321445"/>
    </source>
</evidence>
<dbReference type="InterPro" id="IPR008271">
    <property type="entry name" value="Ser/Thr_kinase_AS"/>
</dbReference>
<accession>A0ABN6WZF7</accession>
<dbReference type="RefSeq" id="WP_286336616.1">
    <property type="nucleotide sequence ID" value="NZ_AP027370.1"/>
</dbReference>
<dbReference type="PANTHER" id="PTHR43289:SF6">
    <property type="entry name" value="SERINE_THREONINE-PROTEIN KINASE NEKL-3"/>
    <property type="match status" value="1"/>
</dbReference>
<dbReference type="SMART" id="SM00331">
    <property type="entry name" value="PP2C_SIG"/>
    <property type="match status" value="1"/>
</dbReference>
<keyword evidence="7" id="KW-0723">Serine/threonine-protein kinase</keyword>
<organism evidence="7 8">
    <name type="scientific">Hydrogenimonas cancrithermarum</name>
    <dbReference type="NCBI Taxonomy" id="2993563"/>
    <lineage>
        <taxon>Bacteria</taxon>
        <taxon>Pseudomonadati</taxon>
        <taxon>Campylobacterota</taxon>
        <taxon>Epsilonproteobacteria</taxon>
        <taxon>Campylobacterales</taxon>
        <taxon>Hydrogenimonadaceae</taxon>
        <taxon>Hydrogenimonas</taxon>
    </lineage>
</organism>
<dbReference type="PROSITE" id="PS00108">
    <property type="entry name" value="PROTEIN_KINASE_ST"/>
    <property type="match status" value="1"/>
</dbReference>
<dbReference type="SUPFAM" id="SSF56112">
    <property type="entry name" value="Protein kinase-like (PK-like)"/>
    <property type="match status" value="1"/>
</dbReference>
<dbReference type="InterPro" id="IPR000719">
    <property type="entry name" value="Prot_kinase_dom"/>
</dbReference>
<sequence>MADELFKVSSFGLAKGKELVSEDFSAVRVIDDLCVGIVCDGVGSAEAGGRAARRVVNYLMNNFKRRPRSWSIEKSLHRFIAGINAILYREGIEEYERPEYVTTLSIVVIDGNRLYGANVGDSPIFLYRNSHLQEISFAHVSDEPGMAHVITQAIGLSETVDPYLFENNLETGDILLLASDGLEKVLTPLEIEAKLKFGAASIVKNASRKVGDDLPDDTTAVVIEIVGESRRQSLKNIDLPIPVRLEKEQEIDGYRLVGPLIRNERTWLAEKKGVRYVLKFPPVEAAEDEQQLDLFVREAWNASRLKAGFFPKAVISRNRTVRYYVMEYLEGPSLKELTEKKPLPVEDAIQLGKFLLHACQFLLKFDLVHGDIKPENIVVLERHGKRVFKLVDFGSIVEIFSIASRAGTPSYLAPERFAGEPINEQTEIFAIGVTLYEALSGKFPYGEIEPFQNPVFKTPKPVRIYNKTVPAWFEAVVMRAIERDKIRRYEVYSEMEYELTHPEKVKPYYPENISLFEREPVKIYRALFVVSTLLNLLLATLLLR</sequence>
<evidence type="ECO:0000256" key="2">
    <source>
        <dbReference type="ARBA" id="ARBA00022741"/>
    </source>
</evidence>
<keyword evidence="1" id="KW-0808">Transferase</keyword>
<dbReference type="Gene3D" id="1.10.510.10">
    <property type="entry name" value="Transferase(Phosphotransferase) domain 1"/>
    <property type="match status" value="1"/>
</dbReference>
<evidence type="ECO:0000256" key="3">
    <source>
        <dbReference type="ARBA" id="ARBA00022777"/>
    </source>
</evidence>
<dbReference type="SMART" id="SM00332">
    <property type="entry name" value="PP2Cc"/>
    <property type="match status" value="1"/>
</dbReference>
<keyword evidence="3 7" id="KW-0418">Kinase</keyword>
<keyword evidence="4" id="KW-0067">ATP-binding</keyword>
<evidence type="ECO:0000313" key="7">
    <source>
        <dbReference type="EMBL" id="BDY13672.1"/>
    </source>
</evidence>